<evidence type="ECO:0000259" key="3">
    <source>
        <dbReference type="PROSITE" id="PS50878"/>
    </source>
</evidence>
<feature type="region of interest" description="Disordered" evidence="1">
    <location>
        <begin position="536"/>
        <end position="600"/>
    </location>
</feature>
<dbReference type="InterPro" id="IPR000477">
    <property type="entry name" value="RT_dom"/>
</dbReference>
<organism evidence="4 5">
    <name type="scientific">Ziziphus jujuba var. spinosa</name>
    <dbReference type="NCBI Taxonomy" id="714518"/>
    <lineage>
        <taxon>Eukaryota</taxon>
        <taxon>Viridiplantae</taxon>
        <taxon>Streptophyta</taxon>
        <taxon>Embryophyta</taxon>
        <taxon>Tracheophyta</taxon>
        <taxon>Spermatophyta</taxon>
        <taxon>Magnoliopsida</taxon>
        <taxon>eudicotyledons</taxon>
        <taxon>Gunneridae</taxon>
        <taxon>Pentapetalae</taxon>
        <taxon>rosids</taxon>
        <taxon>fabids</taxon>
        <taxon>Rosales</taxon>
        <taxon>Rhamnaceae</taxon>
        <taxon>Paliureae</taxon>
        <taxon>Ziziphus</taxon>
    </lineage>
</organism>
<dbReference type="Pfam" id="PF00078">
    <property type="entry name" value="RVT_1"/>
    <property type="match status" value="1"/>
</dbReference>
<dbReference type="AlphaFoldDB" id="A0A978VLZ9"/>
<evidence type="ECO:0000256" key="1">
    <source>
        <dbReference type="SAM" id="MobiDB-lite"/>
    </source>
</evidence>
<dbReference type="CDD" id="cd01650">
    <property type="entry name" value="RT_nLTR_like"/>
    <property type="match status" value="1"/>
</dbReference>
<dbReference type="Pfam" id="PF08590">
    <property type="entry name" value="DUF1771"/>
    <property type="match status" value="1"/>
</dbReference>
<evidence type="ECO:0008006" key="6">
    <source>
        <dbReference type="Google" id="ProtNLM"/>
    </source>
</evidence>
<name>A0A978VLZ9_ZIZJJ</name>
<evidence type="ECO:0000259" key="2">
    <source>
        <dbReference type="PROSITE" id="PS50828"/>
    </source>
</evidence>
<dbReference type="InterPro" id="IPR002625">
    <property type="entry name" value="Smr_dom"/>
</dbReference>
<dbReference type="Gene3D" id="3.30.1370.110">
    <property type="match status" value="1"/>
</dbReference>
<dbReference type="Proteomes" id="UP000813462">
    <property type="component" value="Unassembled WGS sequence"/>
</dbReference>
<dbReference type="InterPro" id="IPR043502">
    <property type="entry name" value="DNA/RNA_pol_sf"/>
</dbReference>
<dbReference type="PROSITE" id="PS50878">
    <property type="entry name" value="RT_POL"/>
    <property type="match status" value="1"/>
</dbReference>
<protein>
    <recommendedName>
        <fullName evidence="6">Smr domain-containing protein</fullName>
    </recommendedName>
</protein>
<dbReference type="SMART" id="SM00463">
    <property type="entry name" value="SMR"/>
    <property type="match status" value="1"/>
</dbReference>
<proteinExistence type="predicted"/>
<dbReference type="SMART" id="SM01162">
    <property type="entry name" value="DUF1771"/>
    <property type="match status" value="1"/>
</dbReference>
<feature type="domain" description="Smr" evidence="2">
    <location>
        <begin position="730"/>
        <end position="848"/>
    </location>
</feature>
<feature type="domain" description="Reverse transcriptase" evidence="3">
    <location>
        <begin position="1"/>
        <end position="264"/>
    </location>
</feature>
<accession>A0A978VLZ9</accession>
<sequence length="854" mass="96487">MLVLIPKTKNASNLNQFWPISLCNFCYKIVAKILTARLRPLMSKIISPHQGAFLEGRWIAENTVVGQEVAHKVRKHKGKNGLMLVKIDMKKAYDRLEWQFITKVLKLWGFSEDFRRMIFSCISSVEFDLLINGSKMDTVNPERGIRQGDPLSPFLFILCSEIFTRLMEKNSNIQGIKICKEAPAISHLLYADDILVACRANDQNVKGIQEVLRLYSRWSGQEPNSEKSQILFSRNIPARTKALIKEKLGFMDLKAGSMYLGNSLLLGKNRSKEFSKLKEKLQNTLEGWKSKVLSKAGKATLIKSVAQAGPVYTMSTFKIPNSLCNEMDTAIRRFWWGAKEGSKHYLALKSWNLLCQPKALGGLGFRKFKDFNLALLAKLGWKLAKGEDSLWTQIIRAKYLRNKSFFGCKFKAGNSYVWKSLLCSKEIVRKGSCFKIGNGWGTNPWKDPWVPDIRDKTPKLIQGANESQVQRVAELLNPHTLSLDEMKLQAMCDQDSYVAIKNVKCRGPNVEDKLFWTVSNKPDGWAAFDLKHRQKQNLVPPDDNSCDPFPPIVSSQAQSHAHAHPHHQRPLSSLLPQTQSQSQKSQTQTHSSSVTATGSLYNRPKHHLVRTFTRHVVMDMDAVHDIHHAADSSRVSQDTKISSLPVEPEWDGDHHEDLYLTLRQNAFTTFMSASQHSKAATNAFIRGDHFAAKQHSLKAQQQRLAAKKLNTEAAKEILSIRNSKNDLWKLDLHGLHAAEAIQVLKEHLQQIETQVYNSNRSLSPASVGMEGRIGRSSSLQSYTCMDVGKLDTQHASSRQRPTSLEVITGVGNHSRGQAALPTAVRGFLSENGYRFEELRPGVITVRPKYRITNW</sequence>
<feature type="compositionally biased region" description="Low complexity" evidence="1">
    <location>
        <begin position="571"/>
        <end position="593"/>
    </location>
</feature>
<dbReference type="PANTHER" id="PTHR47812:SF2">
    <property type="entry name" value="SMR (SMALL MUTS RELATED) DOMAIN-CONTAINING PROTEIN"/>
    <property type="match status" value="1"/>
</dbReference>
<evidence type="ECO:0000313" key="4">
    <source>
        <dbReference type="EMBL" id="KAH7534118.1"/>
    </source>
</evidence>
<dbReference type="InterPro" id="IPR036063">
    <property type="entry name" value="Smr_dom_sf"/>
</dbReference>
<dbReference type="PANTHER" id="PTHR47812">
    <property type="entry name" value="SMR (SMALL MUTS RELATED) DOMAIN-CONTAINING PROTEIN"/>
    <property type="match status" value="1"/>
</dbReference>
<gene>
    <name evidence="4" type="ORF">FEM48_Zijuj04G0203300</name>
</gene>
<dbReference type="SUPFAM" id="SSF160443">
    <property type="entry name" value="SMR domain-like"/>
    <property type="match status" value="1"/>
</dbReference>
<comment type="caution">
    <text evidence="4">The sequence shown here is derived from an EMBL/GenBank/DDBJ whole genome shotgun (WGS) entry which is preliminary data.</text>
</comment>
<dbReference type="InterPro" id="IPR013899">
    <property type="entry name" value="DUF1771"/>
</dbReference>
<evidence type="ECO:0000313" key="5">
    <source>
        <dbReference type="Proteomes" id="UP000813462"/>
    </source>
</evidence>
<dbReference type="SUPFAM" id="SSF56672">
    <property type="entry name" value="DNA/RNA polymerases"/>
    <property type="match status" value="1"/>
</dbReference>
<reference evidence="4" key="1">
    <citation type="journal article" date="2021" name="Front. Plant Sci.">
        <title>Chromosome-Scale Genome Assembly for Chinese Sour Jujube and Insights Into Its Genome Evolution and Domestication Signature.</title>
        <authorList>
            <person name="Shen L.-Y."/>
            <person name="Luo H."/>
            <person name="Wang X.-L."/>
            <person name="Wang X.-M."/>
            <person name="Qiu X.-J."/>
            <person name="Liu H."/>
            <person name="Zhou S.-S."/>
            <person name="Jia K.-H."/>
            <person name="Nie S."/>
            <person name="Bao Y.-T."/>
            <person name="Zhang R.-G."/>
            <person name="Yun Q.-Z."/>
            <person name="Chai Y.-H."/>
            <person name="Lu J.-Y."/>
            <person name="Li Y."/>
            <person name="Zhao S.-W."/>
            <person name="Mao J.-F."/>
            <person name="Jia S.-G."/>
            <person name="Mao Y.-M."/>
        </authorList>
    </citation>
    <scope>NUCLEOTIDE SEQUENCE</scope>
    <source>
        <strain evidence="4">AT0</strain>
        <tissue evidence="4">Leaf</tissue>
    </source>
</reference>
<dbReference type="EMBL" id="JAEACU010000004">
    <property type="protein sequence ID" value="KAH7534118.1"/>
    <property type="molecule type" value="Genomic_DNA"/>
</dbReference>
<dbReference type="PROSITE" id="PS50828">
    <property type="entry name" value="SMR"/>
    <property type="match status" value="1"/>
</dbReference>